<dbReference type="PANTHER" id="PTHR42829">
    <property type="entry name" value="NADH-UBIQUINONE OXIDOREDUCTASE CHAIN 5"/>
    <property type="match status" value="1"/>
</dbReference>
<dbReference type="KEGG" id="cdes:C0J27_04180"/>
<evidence type="ECO:0000256" key="4">
    <source>
        <dbReference type="ARBA" id="ARBA00023136"/>
    </source>
</evidence>
<evidence type="ECO:0000259" key="7">
    <source>
        <dbReference type="Pfam" id="PF00361"/>
    </source>
</evidence>
<dbReference type="OrthoDB" id="9811798at2"/>
<feature type="transmembrane region" description="Helical" evidence="6">
    <location>
        <begin position="105"/>
        <end position="122"/>
    </location>
</feature>
<feature type="transmembrane region" description="Helical" evidence="6">
    <location>
        <begin position="292"/>
        <end position="311"/>
    </location>
</feature>
<evidence type="ECO:0000256" key="3">
    <source>
        <dbReference type="ARBA" id="ARBA00022989"/>
    </source>
</evidence>
<keyword evidence="4 6" id="KW-0472">Membrane</keyword>
<feature type="transmembrane region" description="Helical" evidence="6">
    <location>
        <begin position="323"/>
        <end position="341"/>
    </location>
</feature>
<sequence length="459" mass="51643">MSFNNFIDMFYVDILSIIMICLVSFVGSIVYFFSRNYMKGDAFYINFSYNIFMLLFSVMLMTITDNLVLFLVEWSFCNWILTRLITHKSTWKAAKASGQKAFENFALGLIFIFIAFILLNQVTGSYSIQYIVKNPTDSWCSFIALLMLLIGASTQSALWPFHRWLISSLNSPTPVSAIMHAGIVNAGGFLLVRFAPLYFYTPKILPIIFSIGLLSALLGSLWKLMQHDVKRMLACSTIAQMGCMFMQFGLGLFAAGVAHICWHGMFKAYQFLACGSAAQQKKVDSSCSPHVISYYISFLCGFLGSYIFLIIHSQNAFIYDSSLIVVAIVFIACAQLSLTLLGNNPLVKLPKTIVVTGAVATLYAANIYFFDLLLAPLNLNQPQPLTILHIVGMIMLIVGWLVIACIKHIDYATQLPNWLLRLYVKALNSSQPYPLTITTYRNGYDYLLQDNSTKNKNQY</sequence>
<name>A0A345ZC99_9BACT</name>
<evidence type="ECO:0000256" key="2">
    <source>
        <dbReference type="ARBA" id="ARBA00022692"/>
    </source>
</evidence>
<dbReference type="AlphaFoldDB" id="A0A345ZC99"/>
<dbReference type="PRINTS" id="PR01434">
    <property type="entry name" value="NADHDHGNASE5"/>
</dbReference>
<feature type="transmembrane region" description="Helical" evidence="6">
    <location>
        <begin position="42"/>
        <end position="61"/>
    </location>
</feature>
<feature type="transmembrane region" description="Helical" evidence="6">
    <location>
        <begin position="353"/>
        <end position="375"/>
    </location>
</feature>
<dbReference type="GO" id="GO:0015990">
    <property type="term" value="P:electron transport coupled proton transport"/>
    <property type="evidence" value="ECO:0007669"/>
    <property type="project" value="TreeGrafter"/>
</dbReference>
<dbReference type="PANTHER" id="PTHR42829:SF1">
    <property type="entry name" value="INORGANIC CARBON TRANSPORTER SUBUNIT DABB-RELATED"/>
    <property type="match status" value="1"/>
</dbReference>
<evidence type="ECO:0000256" key="1">
    <source>
        <dbReference type="ARBA" id="ARBA00004127"/>
    </source>
</evidence>
<evidence type="ECO:0000256" key="6">
    <source>
        <dbReference type="SAM" id="Phobius"/>
    </source>
</evidence>
<dbReference type="Pfam" id="PF00361">
    <property type="entry name" value="Proton_antipo_M"/>
    <property type="match status" value="1"/>
</dbReference>
<dbReference type="Proteomes" id="UP000254834">
    <property type="component" value="Chromosome"/>
</dbReference>
<dbReference type="GO" id="GO:0012505">
    <property type="term" value="C:endomembrane system"/>
    <property type="evidence" value="ECO:0007669"/>
    <property type="project" value="UniProtKB-SubCell"/>
</dbReference>
<feature type="transmembrane region" description="Helical" evidence="6">
    <location>
        <begin position="387"/>
        <end position="409"/>
    </location>
</feature>
<comment type="subcellular location">
    <subcellularLocation>
        <location evidence="1">Endomembrane system</location>
        <topology evidence="1">Multi-pass membrane protein</topology>
    </subcellularLocation>
    <subcellularLocation>
        <location evidence="5">Membrane</location>
        <topology evidence="5">Multi-pass membrane protein</topology>
    </subcellularLocation>
</comment>
<keyword evidence="3 6" id="KW-1133">Transmembrane helix</keyword>
<dbReference type="EMBL" id="CP025544">
    <property type="protein sequence ID" value="AXK60916.1"/>
    <property type="molecule type" value="Genomic_DNA"/>
</dbReference>
<dbReference type="Pfam" id="PF00662">
    <property type="entry name" value="Proton_antipo_N"/>
    <property type="match status" value="1"/>
</dbReference>
<feature type="transmembrane region" description="Helical" evidence="6">
    <location>
        <begin position="12"/>
        <end position="33"/>
    </location>
</feature>
<evidence type="ECO:0000259" key="8">
    <source>
        <dbReference type="Pfam" id="PF00662"/>
    </source>
</evidence>
<dbReference type="GO" id="GO:0008137">
    <property type="term" value="F:NADH dehydrogenase (ubiquinone) activity"/>
    <property type="evidence" value="ECO:0007669"/>
    <property type="project" value="InterPro"/>
</dbReference>
<protein>
    <submittedName>
        <fullName evidence="9">Proton-conducting membrane transporter</fullName>
    </submittedName>
</protein>
<dbReference type="GO" id="GO:0042773">
    <property type="term" value="P:ATP synthesis coupled electron transport"/>
    <property type="evidence" value="ECO:0007669"/>
    <property type="project" value="InterPro"/>
</dbReference>
<dbReference type="InterPro" id="IPR001516">
    <property type="entry name" value="Proton_antipo_N"/>
</dbReference>
<feature type="domain" description="NADH-Ubiquinone oxidoreductase (complex I) chain 5 N-terminal" evidence="8">
    <location>
        <begin position="10"/>
        <end position="46"/>
    </location>
</feature>
<organism evidence="9 10">
    <name type="scientific">Candidatus Chromulinivorax destructor</name>
    <dbReference type="NCBI Taxonomy" id="2066483"/>
    <lineage>
        <taxon>Bacteria</taxon>
        <taxon>Candidatus Babelota</taxon>
        <taxon>Candidatus Babeliae</taxon>
        <taxon>Candidatus Babeliales</taxon>
        <taxon>Candidatus Chromulinivoraceae</taxon>
        <taxon>Candidatus Chromulinivorax</taxon>
    </lineage>
</organism>
<feature type="transmembrane region" description="Helical" evidence="6">
    <location>
        <begin position="243"/>
        <end position="265"/>
    </location>
</feature>
<accession>A0A345ZC99</accession>
<feature type="transmembrane region" description="Helical" evidence="6">
    <location>
        <begin position="142"/>
        <end position="161"/>
    </location>
</feature>
<evidence type="ECO:0000256" key="5">
    <source>
        <dbReference type="RuleBase" id="RU000320"/>
    </source>
</evidence>
<dbReference type="InterPro" id="IPR001750">
    <property type="entry name" value="ND/Mrp_TM"/>
</dbReference>
<keyword evidence="2 5" id="KW-0812">Transmembrane</keyword>
<dbReference type="GO" id="GO:0003954">
    <property type="term" value="F:NADH dehydrogenase activity"/>
    <property type="evidence" value="ECO:0007669"/>
    <property type="project" value="TreeGrafter"/>
</dbReference>
<evidence type="ECO:0000313" key="10">
    <source>
        <dbReference type="Proteomes" id="UP000254834"/>
    </source>
</evidence>
<proteinExistence type="predicted"/>
<gene>
    <name evidence="9" type="ORF">C0J27_04180</name>
</gene>
<feature type="domain" description="NADH:quinone oxidoreductase/Mrp antiporter transmembrane" evidence="7">
    <location>
        <begin position="65"/>
        <end position="281"/>
    </location>
</feature>
<dbReference type="GO" id="GO:0016020">
    <property type="term" value="C:membrane"/>
    <property type="evidence" value="ECO:0007669"/>
    <property type="project" value="UniProtKB-SubCell"/>
</dbReference>
<dbReference type="InterPro" id="IPR003945">
    <property type="entry name" value="NU5C-like"/>
</dbReference>
<reference evidence="9 10" key="1">
    <citation type="submission" date="2017-12" db="EMBL/GenBank/DDBJ databases">
        <title>Chromulinavorax destructans is a abundant pathogen of dominant heterotrophic picoflagllates.</title>
        <authorList>
            <person name="Deeg C.M."/>
            <person name="Zimmer M."/>
            <person name="Suttle C.A."/>
        </authorList>
    </citation>
    <scope>NUCLEOTIDE SEQUENCE [LARGE SCALE GENOMIC DNA]</scope>
    <source>
        <strain evidence="9 10">SeV1</strain>
    </source>
</reference>
<keyword evidence="10" id="KW-1185">Reference proteome</keyword>
<feature type="transmembrane region" description="Helical" evidence="6">
    <location>
        <begin position="204"/>
        <end position="222"/>
    </location>
</feature>
<evidence type="ECO:0000313" key="9">
    <source>
        <dbReference type="EMBL" id="AXK60916.1"/>
    </source>
</evidence>
<feature type="transmembrane region" description="Helical" evidence="6">
    <location>
        <begin position="173"/>
        <end position="192"/>
    </location>
</feature>